<accession>A0A8K0RKI7</accession>
<reference evidence="1" key="1">
    <citation type="journal article" date="2021" name="Nat. Commun.">
        <title>Genetic determinants of endophytism in the Arabidopsis root mycobiome.</title>
        <authorList>
            <person name="Mesny F."/>
            <person name="Miyauchi S."/>
            <person name="Thiergart T."/>
            <person name="Pickel B."/>
            <person name="Atanasova L."/>
            <person name="Karlsson M."/>
            <person name="Huettel B."/>
            <person name="Barry K.W."/>
            <person name="Haridas S."/>
            <person name="Chen C."/>
            <person name="Bauer D."/>
            <person name="Andreopoulos W."/>
            <person name="Pangilinan J."/>
            <person name="LaButti K."/>
            <person name="Riley R."/>
            <person name="Lipzen A."/>
            <person name="Clum A."/>
            <person name="Drula E."/>
            <person name="Henrissat B."/>
            <person name="Kohler A."/>
            <person name="Grigoriev I.V."/>
            <person name="Martin F.M."/>
            <person name="Hacquard S."/>
        </authorList>
    </citation>
    <scope>NUCLEOTIDE SEQUENCE</scope>
    <source>
        <strain evidence="1">MPI-SDFR-AT-0068</strain>
    </source>
</reference>
<evidence type="ECO:0000313" key="2">
    <source>
        <dbReference type="Proteomes" id="UP000813427"/>
    </source>
</evidence>
<keyword evidence="2" id="KW-1185">Reference proteome</keyword>
<proteinExistence type="predicted"/>
<dbReference type="Proteomes" id="UP000813427">
    <property type="component" value="Unassembled WGS sequence"/>
</dbReference>
<dbReference type="AlphaFoldDB" id="A0A8K0RKI7"/>
<gene>
    <name evidence="1" type="ORF">BKA59DRAFT_312936</name>
</gene>
<organism evidence="1 2">
    <name type="scientific">Fusarium tricinctum</name>
    <dbReference type="NCBI Taxonomy" id="61284"/>
    <lineage>
        <taxon>Eukaryota</taxon>
        <taxon>Fungi</taxon>
        <taxon>Dikarya</taxon>
        <taxon>Ascomycota</taxon>
        <taxon>Pezizomycotina</taxon>
        <taxon>Sordariomycetes</taxon>
        <taxon>Hypocreomycetidae</taxon>
        <taxon>Hypocreales</taxon>
        <taxon>Nectriaceae</taxon>
        <taxon>Fusarium</taxon>
        <taxon>Fusarium tricinctum species complex</taxon>
    </lineage>
</organism>
<dbReference type="EMBL" id="JAGPXF010000008">
    <property type="protein sequence ID" value="KAH7232793.1"/>
    <property type="molecule type" value="Genomic_DNA"/>
</dbReference>
<comment type="caution">
    <text evidence="1">The sequence shown here is derived from an EMBL/GenBank/DDBJ whole genome shotgun (WGS) entry which is preliminary data.</text>
</comment>
<protein>
    <submittedName>
        <fullName evidence="1">Uncharacterized protein</fullName>
    </submittedName>
</protein>
<name>A0A8K0RKI7_9HYPO</name>
<evidence type="ECO:0000313" key="1">
    <source>
        <dbReference type="EMBL" id="KAH7232793.1"/>
    </source>
</evidence>
<sequence length="179" mass="20332">MFFPWRVDRDSSRSTARSSLHRTSSGPVFSASRFGAKPAFTLLASLAVISLLPQSSLFRAYSFITFHLPEWSLTIHLVIMDKLSLCVWPTRIHLPRVAGGMIVNTQMGDATTARRLNSSYLNKKEIAHLEEPTRRLPEAPISMAKDILQKFRVVVYAQGLEMYHRRDTGTASLFYTRED</sequence>